<gene>
    <name evidence="1" type="ORF">IWX90DRAFT_484483</name>
</gene>
<keyword evidence="2" id="KW-1185">Reference proteome</keyword>
<sequence>MPNVEKIHITLWGNHLGAYCPPGGSSNQVLHAYFRVLLRDTWLPLERADWSDVVFFGFGGFGKWEEMYYLDGDIFCGEFTEERLLEISMEFYEVIEKIRSEELHLFNHIVSIDLADFGDMASALPDELIIKIAEYLIEPNQYVVFQRKQHLEKHPVSFPNDDFTKQPRPRFPLSKPQTSPLTLALFSPVLLAEYVKLLHKRAVFYFYHGGYLYNYIKPPKAIRESVLETRRSILFVRLVSWAMFKEKRQFWTADDPFRSSFGRRRPG</sequence>
<name>A0ABR1XZD1_9PEZI</name>
<proteinExistence type="predicted"/>
<protein>
    <submittedName>
        <fullName evidence="1">Uncharacterized protein</fullName>
    </submittedName>
</protein>
<organism evidence="1 2">
    <name type="scientific">Phyllosticta citrichinensis</name>
    <dbReference type="NCBI Taxonomy" id="1130410"/>
    <lineage>
        <taxon>Eukaryota</taxon>
        <taxon>Fungi</taxon>
        <taxon>Dikarya</taxon>
        <taxon>Ascomycota</taxon>
        <taxon>Pezizomycotina</taxon>
        <taxon>Dothideomycetes</taxon>
        <taxon>Dothideomycetes incertae sedis</taxon>
        <taxon>Botryosphaeriales</taxon>
        <taxon>Phyllostictaceae</taxon>
        <taxon>Phyllosticta</taxon>
    </lineage>
</organism>
<dbReference type="EMBL" id="JBBWUH010000003">
    <property type="protein sequence ID" value="KAK8173537.1"/>
    <property type="molecule type" value="Genomic_DNA"/>
</dbReference>
<dbReference type="Proteomes" id="UP001456524">
    <property type="component" value="Unassembled WGS sequence"/>
</dbReference>
<accession>A0ABR1XZD1</accession>
<reference evidence="1 2" key="1">
    <citation type="journal article" date="2022" name="G3 (Bethesda)">
        <title>Enemy or ally: a genomic approach to elucidate the lifestyle of Phyllosticta citrichinaensis.</title>
        <authorList>
            <person name="Buijs V.A."/>
            <person name="Groenewald J.Z."/>
            <person name="Haridas S."/>
            <person name="LaButti K.M."/>
            <person name="Lipzen A."/>
            <person name="Martin F.M."/>
            <person name="Barry K."/>
            <person name="Grigoriev I.V."/>
            <person name="Crous P.W."/>
            <person name="Seidl M.F."/>
        </authorList>
    </citation>
    <scope>NUCLEOTIDE SEQUENCE [LARGE SCALE GENOMIC DNA]</scope>
    <source>
        <strain evidence="1 2">CBS 129764</strain>
    </source>
</reference>
<comment type="caution">
    <text evidence="1">The sequence shown here is derived from an EMBL/GenBank/DDBJ whole genome shotgun (WGS) entry which is preliminary data.</text>
</comment>
<evidence type="ECO:0000313" key="1">
    <source>
        <dbReference type="EMBL" id="KAK8173537.1"/>
    </source>
</evidence>
<evidence type="ECO:0000313" key="2">
    <source>
        <dbReference type="Proteomes" id="UP001456524"/>
    </source>
</evidence>